<evidence type="ECO:0000313" key="3">
    <source>
        <dbReference type="Proteomes" id="UP001372834"/>
    </source>
</evidence>
<proteinExistence type="predicted"/>
<accession>A0AAN8S2T9</accession>
<dbReference type="AlphaFoldDB" id="A0AAN8S2T9"/>
<evidence type="ECO:0000256" key="1">
    <source>
        <dbReference type="SAM" id="SignalP"/>
    </source>
</evidence>
<dbReference type="Proteomes" id="UP001372834">
    <property type="component" value="Unassembled WGS sequence"/>
</dbReference>
<name>A0AAN8S2T9_POLSC</name>
<feature type="chain" id="PRO_5043041570" evidence="1">
    <location>
        <begin position="19"/>
        <end position="169"/>
    </location>
</feature>
<sequence>MLPLIVFYFILFNFVCEGSERLTSKNIKIIQRISSSYPVGENKSDWTEKSRRVLKDSLRRNCLLNNDRTDLNFYRNTRKPQQKNFPFSGRWGAVGMPFNVLYTPNRYQQLLKIAPKLKGRLTEEQSSRESLKKMGDLFYLVMDDEKNFKKSVPRKYYSFIPQLFVSYGW</sequence>
<keyword evidence="1" id="KW-0732">Signal</keyword>
<gene>
    <name evidence="2" type="ORF">RUM43_002817</name>
</gene>
<protein>
    <submittedName>
        <fullName evidence="2">Uncharacterized protein</fullName>
    </submittedName>
</protein>
<organism evidence="2 3">
    <name type="scientific">Polyplax serrata</name>
    <name type="common">Common mouse louse</name>
    <dbReference type="NCBI Taxonomy" id="468196"/>
    <lineage>
        <taxon>Eukaryota</taxon>
        <taxon>Metazoa</taxon>
        <taxon>Ecdysozoa</taxon>
        <taxon>Arthropoda</taxon>
        <taxon>Hexapoda</taxon>
        <taxon>Insecta</taxon>
        <taxon>Pterygota</taxon>
        <taxon>Neoptera</taxon>
        <taxon>Paraneoptera</taxon>
        <taxon>Psocodea</taxon>
        <taxon>Troctomorpha</taxon>
        <taxon>Phthiraptera</taxon>
        <taxon>Anoplura</taxon>
        <taxon>Polyplacidae</taxon>
        <taxon>Polyplax</taxon>
    </lineage>
</organism>
<dbReference type="EMBL" id="JAWJWE010000036">
    <property type="protein sequence ID" value="KAK6629000.1"/>
    <property type="molecule type" value="Genomic_DNA"/>
</dbReference>
<comment type="caution">
    <text evidence="2">The sequence shown here is derived from an EMBL/GenBank/DDBJ whole genome shotgun (WGS) entry which is preliminary data.</text>
</comment>
<feature type="signal peptide" evidence="1">
    <location>
        <begin position="1"/>
        <end position="18"/>
    </location>
</feature>
<evidence type="ECO:0000313" key="2">
    <source>
        <dbReference type="EMBL" id="KAK6629000.1"/>
    </source>
</evidence>
<reference evidence="2 3" key="1">
    <citation type="submission" date="2023-10" db="EMBL/GenBank/DDBJ databases">
        <title>Genomes of two closely related lineages of the louse Polyplax serrata with different host specificities.</title>
        <authorList>
            <person name="Martinu J."/>
            <person name="Tarabai H."/>
            <person name="Stefka J."/>
            <person name="Hypsa V."/>
        </authorList>
    </citation>
    <scope>NUCLEOTIDE SEQUENCE [LARGE SCALE GENOMIC DNA]</scope>
    <source>
        <strain evidence="2">HR10_N</strain>
    </source>
</reference>